<dbReference type="InterPro" id="IPR029056">
    <property type="entry name" value="Ribokinase-like"/>
</dbReference>
<evidence type="ECO:0000256" key="1">
    <source>
        <dbReference type="ARBA" id="ARBA00010688"/>
    </source>
</evidence>
<dbReference type="GO" id="GO:0016301">
    <property type="term" value="F:kinase activity"/>
    <property type="evidence" value="ECO:0007669"/>
    <property type="project" value="UniProtKB-KW"/>
</dbReference>
<evidence type="ECO:0000256" key="2">
    <source>
        <dbReference type="ARBA" id="ARBA00022679"/>
    </source>
</evidence>
<dbReference type="Gene3D" id="3.40.1190.20">
    <property type="match status" value="1"/>
</dbReference>
<dbReference type="InterPro" id="IPR050306">
    <property type="entry name" value="PfkB_Carbo_kinase"/>
</dbReference>
<evidence type="ECO:0000256" key="3">
    <source>
        <dbReference type="ARBA" id="ARBA00022741"/>
    </source>
</evidence>
<proteinExistence type="inferred from homology"/>
<dbReference type="AlphaFoldDB" id="A0A9X2CTI4"/>
<keyword evidence="8" id="KW-1185">Reference proteome</keyword>
<feature type="domain" description="Carbohydrate kinase PfkB" evidence="6">
    <location>
        <begin position="2"/>
        <end position="313"/>
    </location>
</feature>
<comment type="similarity">
    <text evidence="1">Belongs to the carbohydrate kinase PfkB family.</text>
</comment>
<evidence type="ECO:0000259" key="6">
    <source>
        <dbReference type="Pfam" id="PF00294"/>
    </source>
</evidence>
<dbReference type="SUPFAM" id="SSF53613">
    <property type="entry name" value="Ribokinase-like"/>
    <property type="match status" value="1"/>
</dbReference>
<keyword evidence="4 7" id="KW-0418">Kinase</keyword>
<dbReference type="RefSeq" id="WP_250096871.1">
    <property type="nucleotide sequence ID" value="NZ_JAKRYL010000012.1"/>
</dbReference>
<protein>
    <submittedName>
        <fullName evidence="7">PfkB family carbohydrate kinase</fullName>
    </submittedName>
</protein>
<reference evidence="7" key="1">
    <citation type="submission" date="2022-02" db="EMBL/GenBank/DDBJ databases">
        <title>Halalkalibacter sp. nov. isolated from Lonar Lake, India.</title>
        <authorList>
            <person name="Joshi A."/>
            <person name="Thite S."/>
            <person name="Lodha T."/>
        </authorList>
    </citation>
    <scope>NUCLEOTIDE SEQUENCE</scope>
    <source>
        <strain evidence="7">MEB205</strain>
    </source>
</reference>
<accession>A0A9X2CTI4</accession>
<dbReference type="PROSITE" id="PS00583">
    <property type="entry name" value="PFKB_KINASES_1"/>
    <property type="match status" value="1"/>
</dbReference>
<evidence type="ECO:0000256" key="5">
    <source>
        <dbReference type="ARBA" id="ARBA00022840"/>
    </source>
</evidence>
<gene>
    <name evidence="7" type="ORF">MF646_12675</name>
</gene>
<dbReference type="GO" id="GO:0005524">
    <property type="term" value="F:ATP binding"/>
    <property type="evidence" value="ECO:0007669"/>
    <property type="project" value="UniProtKB-KW"/>
</dbReference>
<dbReference type="Pfam" id="PF00294">
    <property type="entry name" value="PfkB"/>
    <property type="match status" value="1"/>
</dbReference>
<evidence type="ECO:0000313" key="8">
    <source>
        <dbReference type="Proteomes" id="UP001139150"/>
    </source>
</evidence>
<dbReference type="PROSITE" id="PS00584">
    <property type="entry name" value="PFKB_KINASES_2"/>
    <property type="match status" value="1"/>
</dbReference>
<keyword evidence="3" id="KW-0547">Nucleotide-binding</keyword>
<organism evidence="7 8">
    <name type="scientific">Halalkalibacter alkaliphilus</name>
    <dbReference type="NCBI Taxonomy" id="2917993"/>
    <lineage>
        <taxon>Bacteria</taxon>
        <taxon>Bacillati</taxon>
        <taxon>Bacillota</taxon>
        <taxon>Bacilli</taxon>
        <taxon>Bacillales</taxon>
        <taxon>Bacillaceae</taxon>
        <taxon>Halalkalibacter</taxon>
    </lineage>
</organism>
<keyword evidence="5" id="KW-0067">ATP-binding</keyword>
<dbReference type="Proteomes" id="UP001139150">
    <property type="component" value="Unassembled WGS sequence"/>
</dbReference>
<name>A0A9X2CTI4_9BACI</name>
<dbReference type="CDD" id="cd01167">
    <property type="entry name" value="bac_FRK"/>
    <property type="match status" value="1"/>
</dbReference>
<dbReference type="InterPro" id="IPR002173">
    <property type="entry name" value="Carboh/pur_kinase_PfkB_CS"/>
</dbReference>
<dbReference type="EMBL" id="JAKRYL010000012">
    <property type="protein sequence ID" value="MCL7747978.1"/>
    <property type="molecule type" value="Genomic_DNA"/>
</dbReference>
<dbReference type="PANTHER" id="PTHR43085:SF1">
    <property type="entry name" value="PSEUDOURIDINE KINASE-RELATED"/>
    <property type="match status" value="1"/>
</dbReference>
<comment type="caution">
    <text evidence="7">The sequence shown here is derived from an EMBL/GenBank/DDBJ whole genome shotgun (WGS) entry which is preliminary data.</text>
</comment>
<evidence type="ECO:0000313" key="7">
    <source>
        <dbReference type="EMBL" id="MCL7747978.1"/>
    </source>
</evidence>
<dbReference type="InterPro" id="IPR011611">
    <property type="entry name" value="PfkB_dom"/>
</dbReference>
<keyword evidence="2" id="KW-0808">Transferase</keyword>
<sequence length="321" mass="35026">MGKVISLGELLIDFVPKEKGKSLKDILEFEKAAGGAPANVAAAIAKLGGKAAFIGKVGNDGFGHFLEETLQRTGVLTNFVVKSDEYKTALAFVTNQDNGEREFMFYRDPSADMMLTAEEVDEQWFEEGDIYHFGSVSLIGHPVREATVEALRIAQEKGLIISFDPNVRLALWDDAEAAKECILRYFKQAHIVKISDEELYFLTGIENEREAVHQLFGGINELVVVTKGALGSVIYTRDYCQSVGAMKVEAIDTTGAGDAFVGGLLFFLQKEMKSSSLIDFLKSEGKAREMVSFAGKCGAIATTRRGAIPALPALEDVVKSY</sequence>
<dbReference type="PANTHER" id="PTHR43085">
    <property type="entry name" value="HEXOKINASE FAMILY MEMBER"/>
    <property type="match status" value="1"/>
</dbReference>
<evidence type="ECO:0000256" key="4">
    <source>
        <dbReference type="ARBA" id="ARBA00022777"/>
    </source>
</evidence>